<dbReference type="InterPro" id="IPR036097">
    <property type="entry name" value="HisK_dim/P_sf"/>
</dbReference>
<keyword evidence="10" id="KW-0067">ATP-binding</keyword>
<evidence type="ECO:0000259" key="16">
    <source>
        <dbReference type="PROSITE" id="PS50113"/>
    </source>
</evidence>
<evidence type="ECO:0000256" key="9">
    <source>
        <dbReference type="ARBA" id="ARBA00022777"/>
    </source>
</evidence>
<dbReference type="InterPro" id="IPR035965">
    <property type="entry name" value="PAS-like_dom_sf"/>
</dbReference>
<dbReference type="Pfam" id="PF02518">
    <property type="entry name" value="HATPase_c"/>
    <property type="match status" value="1"/>
</dbReference>
<dbReference type="InterPro" id="IPR001610">
    <property type="entry name" value="PAC"/>
</dbReference>
<dbReference type="InterPro" id="IPR003661">
    <property type="entry name" value="HisK_dim/P_dom"/>
</dbReference>
<dbReference type="InterPro" id="IPR000014">
    <property type="entry name" value="PAS"/>
</dbReference>
<dbReference type="InterPro" id="IPR005467">
    <property type="entry name" value="His_kinase_dom"/>
</dbReference>
<evidence type="ECO:0000256" key="10">
    <source>
        <dbReference type="ARBA" id="ARBA00022840"/>
    </source>
</evidence>
<dbReference type="SMART" id="SM00388">
    <property type="entry name" value="HisKA"/>
    <property type="match status" value="1"/>
</dbReference>
<dbReference type="Gene3D" id="3.30.565.10">
    <property type="entry name" value="Histidine kinase-like ATPase, C-terminal domain"/>
    <property type="match status" value="1"/>
</dbReference>
<dbReference type="RefSeq" id="WP_100758190.1">
    <property type="nucleotide sequence ID" value="NZ_NPDT01000001.1"/>
</dbReference>
<dbReference type="PROSITE" id="PS50109">
    <property type="entry name" value="HIS_KIN"/>
    <property type="match status" value="1"/>
</dbReference>
<keyword evidence="8" id="KW-0547">Nucleotide-binding</keyword>
<dbReference type="GO" id="GO:0009927">
    <property type="term" value="F:histidine phosphotransfer kinase activity"/>
    <property type="evidence" value="ECO:0007669"/>
    <property type="project" value="TreeGrafter"/>
</dbReference>
<keyword evidence="13" id="KW-0175">Coiled coil</keyword>
<reference evidence="17 18" key="1">
    <citation type="submission" date="2017-07" db="EMBL/GenBank/DDBJ databases">
        <title>Leptospira spp. isolated from tropical soils.</title>
        <authorList>
            <person name="Thibeaux R."/>
            <person name="Iraola G."/>
            <person name="Ferres I."/>
            <person name="Bierque E."/>
            <person name="Girault D."/>
            <person name="Soupe-Gilbert M.-E."/>
            <person name="Picardeau M."/>
            <person name="Goarant C."/>
        </authorList>
    </citation>
    <scope>NUCLEOTIDE SEQUENCE [LARGE SCALE GENOMIC DNA]</scope>
    <source>
        <strain evidence="17 18">FH2-C-A2</strain>
    </source>
</reference>
<gene>
    <name evidence="17" type="ORF">CH371_07180</name>
</gene>
<feature type="domain" description="PAS" evidence="15">
    <location>
        <begin position="131"/>
        <end position="184"/>
    </location>
</feature>
<dbReference type="Pfam" id="PF13426">
    <property type="entry name" value="PAS_9"/>
    <property type="match status" value="3"/>
</dbReference>
<keyword evidence="9 17" id="KW-0418">Kinase</keyword>
<comment type="catalytic activity">
    <reaction evidence="1">
        <text>ATP + protein L-histidine = ADP + protein N-phospho-L-histidine.</text>
        <dbReference type="EC" id="2.7.13.3"/>
    </reaction>
</comment>
<dbReference type="InterPro" id="IPR036890">
    <property type="entry name" value="HATPase_C_sf"/>
</dbReference>
<accession>A0A2M9ZHF7</accession>
<dbReference type="PROSITE" id="PS50112">
    <property type="entry name" value="PAS"/>
    <property type="match status" value="3"/>
</dbReference>
<feature type="domain" description="PAS" evidence="15">
    <location>
        <begin position="252"/>
        <end position="304"/>
    </location>
</feature>
<dbReference type="CDD" id="cd16922">
    <property type="entry name" value="HATPase_EvgS-ArcB-TorS-like"/>
    <property type="match status" value="1"/>
</dbReference>
<evidence type="ECO:0000313" key="18">
    <source>
        <dbReference type="Proteomes" id="UP000231912"/>
    </source>
</evidence>
<dbReference type="NCBIfam" id="TIGR00229">
    <property type="entry name" value="sensory_box"/>
    <property type="match status" value="3"/>
</dbReference>
<evidence type="ECO:0000256" key="2">
    <source>
        <dbReference type="ARBA" id="ARBA00004236"/>
    </source>
</evidence>
<dbReference type="CDD" id="cd00082">
    <property type="entry name" value="HisKA"/>
    <property type="match status" value="1"/>
</dbReference>
<dbReference type="Pfam" id="PF00512">
    <property type="entry name" value="HisKA"/>
    <property type="match status" value="1"/>
</dbReference>
<evidence type="ECO:0000256" key="1">
    <source>
        <dbReference type="ARBA" id="ARBA00000085"/>
    </source>
</evidence>
<dbReference type="SUPFAM" id="SSF55874">
    <property type="entry name" value="ATPase domain of HSP90 chaperone/DNA topoisomerase II/histidine kinase"/>
    <property type="match status" value="1"/>
</dbReference>
<keyword evidence="5" id="KW-1003">Cell membrane</keyword>
<proteinExistence type="predicted"/>
<evidence type="ECO:0000256" key="5">
    <source>
        <dbReference type="ARBA" id="ARBA00022475"/>
    </source>
</evidence>
<dbReference type="GO" id="GO:0000155">
    <property type="term" value="F:phosphorelay sensor kinase activity"/>
    <property type="evidence" value="ECO:0007669"/>
    <property type="project" value="InterPro"/>
</dbReference>
<keyword evidence="6" id="KW-0597">Phosphoprotein</keyword>
<dbReference type="AlphaFoldDB" id="A0A2M9ZHF7"/>
<dbReference type="InterPro" id="IPR004358">
    <property type="entry name" value="Sig_transdc_His_kin-like_C"/>
</dbReference>
<keyword evidence="12" id="KW-0472">Membrane</keyword>
<dbReference type="InterPro" id="IPR003594">
    <property type="entry name" value="HATPase_dom"/>
</dbReference>
<dbReference type="GO" id="GO:0045121">
    <property type="term" value="C:membrane raft"/>
    <property type="evidence" value="ECO:0007669"/>
    <property type="project" value="UniProtKB-SubCell"/>
</dbReference>
<evidence type="ECO:0000256" key="11">
    <source>
        <dbReference type="ARBA" id="ARBA00023012"/>
    </source>
</evidence>
<keyword evidence="11" id="KW-0902">Two-component regulatory system</keyword>
<evidence type="ECO:0000256" key="7">
    <source>
        <dbReference type="ARBA" id="ARBA00022679"/>
    </source>
</evidence>
<organism evidence="17 18">
    <name type="scientific">Leptospira wolffii</name>
    <dbReference type="NCBI Taxonomy" id="409998"/>
    <lineage>
        <taxon>Bacteria</taxon>
        <taxon>Pseudomonadati</taxon>
        <taxon>Spirochaetota</taxon>
        <taxon>Spirochaetia</taxon>
        <taxon>Leptospirales</taxon>
        <taxon>Leptospiraceae</taxon>
        <taxon>Leptospira</taxon>
    </lineage>
</organism>
<dbReference type="Gene3D" id="3.30.450.20">
    <property type="entry name" value="PAS domain"/>
    <property type="match status" value="3"/>
</dbReference>
<dbReference type="PRINTS" id="PR00344">
    <property type="entry name" value="BCTRLSENSOR"/>
</dbReference>
<feature type="coiled-coil region" evidence="13">
    <location>
        <begin position="364"/>
        <end position="391"/>
    </location>
</feature>
<dbReference type="SMART" id="SM00091">
    <property type="entry name" value="PAS"/>
    <property type="match status" value="3"/>
</dbReference>
<comment type="subcellular location">
    <subcellularLocation>
        <location evidence="2">Cell membrane</location>
    </subcellularLocation>
    <subcellularLocation>
        <location evidence="3">Membrane raft</location>
        <topology evidence="3">Multi-pass membrane protein</topology>
    </subcellularLocation>
</comment>
<dbReference type="Proteomes" id="UP000231912">
    <property type="component" value="Unassembled WGS sequence"/>
</dbReference>
<dbReference type="SUPFAM" id="SSF55785">
    <property type="entry name" value="PYP-like sensor domain (PAS domain)"/>
    <property type="match status" value="3"/>
</dbReference>
<evidence type="ECO:0000313" key="17">
    <source>
        <dbReference type="EMBL" id="PJZ67767.1"/>
    </source>
</evidence>
<dbReference type="SUPFAM" id="SSF47384">
    <property type="entry name" value="Homodimeric domain of signal transducing histidine kinase"/>
    <property type="match status" value="1"/>
</dbReference>
<dbReference type="Gene3D" id="1.10.287.130">
    <property type="match status" value="1"/>
</dbReference>
<dbReference type="InterPro" id="IPR000700">
    <property type="entry name" value="PAS-assoc_C"/>
</dbReference>
<feature type="domain" description="PAC" evidence="16">
    <location>
        <begin position="329"/>
        <end position="379"/>
    </location>
</feature>
<evidence type="ECO:0000256" key="6">
    <source>
        <dbReference type="ARBA" id="ARBA00022553"/>
    </source>
</evidence>
<keyword evidence="7" id="KW-0808">Transferase</keyword>
<dbReference type="PROSITE" id="PS50113">
    <property type="entry name" value="PAC"/>
    <property type="match status" value="1"/>
</dbReference>
<evidence type="ECO:0000259" key="14">
    <source>
        <dbReference type="PROSITE" id="PS50109"/>
    </source>
</evidence>
<dbReference type="GO" id="GO:0005886">
    <property type="term" value="C:plasma membrane"/>
    <property type="evidence" value="ECO:0007669"/>
    <property type="project" value="UniProtKB-SubCell"/>
</dbReference>
<dbReference type="CDD" id="cd00130">
    <property type="entry name" value="PAS"/>
    <property type="match status" value="3"/>
</dbReference>
<dbReference type="SMART" id="SM00387">
    <property type="entry name" value="HATPase_c"/>
    <property type="match status" value="1"/>
</dbReference>
<dbReference type="SMART" id="SM00086">
    <property type="entry name" value="PAC"/>
    <property type="match status" value="3"/>
</dbReference>
<sequence>MNLSEKEFSDLIVENSQDAFIILSQDGIVRFWNQGAESLFGYSRSEVKDRLMDEILIPEGAFYTNTAEIIRQTLVKGIFSYECSCKRKDGSLVLVDSLAKSVRNEESGESFISLVKRDITLNKALRDAKLIEARFKGILESLPDSIVMVNDTGSIVFVNEQALRMFEYEREELLGKAIEVLLPERFRENHILHRTKYFSQLRTRSMGVGLELFGRRSNGTEFPVEISLSPYQTEETTLVLSAIRDIRERIKAEAKFRGLLESAPDAVVIVNREGKIVLINSQTEKLFGYPREELLQKSVEVLIPVRYRETHSKNRTGFFFDPKVRGMGSGLELYGLRKDGSEFPVEISLSPLETEEGILVSSSIRDITERKAQEEFRRAALEEQNKRIRETARLKSEFLANMSHELRTPLNGIIGFSELLSDERPGPLNSKQKEYLSDILNSANHLLKLINDVLDLAKVESGKMELFPEELSLRTAIKEVSSVLSPFVKKKRISLSVEVADEADSVHWDHQKIKQILYNVLSNAVKFSHDTGDVRVFIDSAADNRIRMRFEDDGIGIRREDQGKLFVEFQQIDSGANRQYQGTGLGLALTKRIVELMGGTIEMESELGKGSVFTILLPRTMPENGR</sequence>
<evidence type="ECO:0000256" key="4">
    <source>
        <dbReference type="ARBA" id="ARBA00012438"/>
    </source>
</evidence>
<dbReference type="FunFam" id="1.10.287.130:FF:000001">
    <property type="entry name" value="Two-component sensor histidine kinase"/>
    <property type="match status" value="1"/>
</dbReference>
<dbReference type="PANTHER" id="PTHR43047:SF72">
    <property type="entry name" value="OSMOSENSING HISTIDINE PROTEIN KINASE SLN1"/>
    <property type="match status" value="1"/>
</dbReference>
<evidence type="ECO:0000256" key="13">
    <source>
        <dbReference type="SAM" id="Coils"/>
    </source>
</evidence>
<protein>
    <recommendedName>
        <fullName evidence="4">histidine kinase</fullName>
        <ecNumber evidence="4">2.7.13.3</ecNumber>
    </recommendedName>
</protein>
<dbReference type="PANTHER" id="PTHR43047">
    <property type="entry name" value="TWO-COMPONENT HISTIDINE PROTEIN KINASE"/>
    <property type="match status" value="1"/>
</dbReference>
<comment type="caution">
    <text evidence="17">The sequence shown here is derived from an EMBL/GenBank/DDBJ whole genome shotgun (WGS) entry which is preliminary data.</text>
</comment>
<dbReference type="GO" id="GO:0005524">
    <property type="term" value="F:ATP binding"/>
    <property type="evidence" value="ECO:0007669"/>
    <property type="project" value="UniProtKB-KW"/>
</dbReference>
<evidence type="ECO:0000256" key="12">
    <source>
        <dbReference type="ARBA" id="ARBA00023136"/>
    </source>
</evidence>
<feature type="domain" description="Histidine kinase" evidence="14">
    <location>
        <begin position="401"/>
        <end position="621"/>
    </location>
</feature>
<evidence type="ECO:0000256" key="8">
    <source>
        <dbReference type="ARBA" id="ARBA00022741"/>
    </source>
</evidence>
<dbReference type="EMBL" id="NPDT01000001">
    <property type="protein sequence ID" value="PJZ67767.1"/>
    <property type="molecule type" value="Genomic_DNA"/>
</dbReference>
<evidence type="ECO:0000256" key="3">
    <source>
        <dbReference type="ARBA" id="ARBA00004314"/>
    </source>
</evidence>
<feature type="domain" description="PAS" evidence="15">
    <location>
        <begin position="5"/>
        <end position="77"/>
    </location>
</feature>
<evidence type="ECO:0000259" key="15">
    <source>
        <dbReference type="PROSITE" id="PS50112"/>
    </source>
</evidence>
<dbReference type="EC" id="2.7.13.3" evidence="4"/>
<dbReference type="FunFam" id="3.30.565.10:FF:000023">
    <property type="entry name" value="PAS domain-containing sensor histidine kinase"/>
    <property type="match status" value="1"/>
</dbReference>
<name>A0A2M9ZHF7_9LEPT</name>